<sequence>MPNLGDVFPDFEADTTEGPIKFHDWLGDSWGLLFSHPADFTPVCTTEMGAMAKMKPEFDKRNCKLIGLSCDPVDSHKAWSKDVCDYASCGASLPFPIIADDKRELAVKLGMLDPDEKDKDGMPLTARAVFIVCPHKRLKLSLLYPASTGRNIPELLRVLDSLQLTVDHKVATPANWKDGDDCMVVPSIKPEDEAKMFPKGVKARDVPSGKRYLRFTPQPNK</sequence>
<dbReference type="GO" id="GO:0005739">
    <property type="term" value="C:mitochondrion"/>
    <property type="evidence" value="ECO:0007669"/>
    <property type="project" value="TreeGrafter"/>
</dbReference>
<keyword evidence="4 6" id="KW-0676">Redox-active center</keyword>
<dbReference type="GeneID" id="16076312"/>
<evidence type="ECO:0000256" key="2">
    <source>
        <dbReference type="ARBA" id="ARBA00022862"/>
    </source>
</evidence>
<dbReference type="SUPFAM" id="SSF52833">
    <property type="entry name" value="Thioredoxin-like"/>
    <property type="match status" value="1"/>
</dbReference>
<dbReference type="KEGG" id="sre:PTSG_03138"/>
<keyword evidence="2 6" id="KW-0049">Antioxidant</keyword>
<reference evidence="9" key="1">
    <citation type="submission" date="2009-08" db="EMBL/GenBank/DDBJ databases">
        <title>Annotation of Salpingoeca rosetta.</title>
        <authorList>
            <consortium name="The Broad Institute Genome Sequencing Platform"/>
            <person name="Russ C."/>
            <person name="Cuomo C."/>
            <person name="Burger G."/>
            <person name="Gray M.W."/>
            <person name="Holland P.W.H."/>
            <person name="King N."/>
            <person name="Lang F.B.F."/>
            <person name="Roger A.J."/>
            <person name="Ruiz-Trillo I."/>
            <person name="Young S.K."/>
            <person name="Zeng Q."/>
            <person name="Gargeya S."/>
            <person name="Alvarado L."/>
            <person name="Berlin A."/>
            <person name="Chapman S.B."/>
            <person name="Chen Z."/>
            <person name="Freedman E."/>
            <person name="Gellesch M."/>
            <person name="Goldberg J."/>
            <person name="Griggs A."/>
            <person name="Gujja S."/>
            <person name="Heilman E."/>
            <person name="Heiman D."/>
            <person name="Howarth C."/>
            <person name="Mehta T."/>
            <person name="Neiman D."/>
            <person name="Pearson M."/>
            <person name="Roberts A."/>
            <person name="Saif S."/>
            <person name="Shea T."/>
            <person name="Shenoy N."/>
            <person name="Sisk P."/>
            <person name="Stolte C."/>
            <person name="Sykes S."/>
            <person name="White J."/>
            <person name="Yandava C."/>
            <person name="Haas B."/>
            <person name="Nusbaum C."/>
            <person name="Birren B."/>
        </authorList>
    </citation>
    <scope>NUCLEOTIDE SEQUENCE [LARGE SCALE GENOMIC DNA]</scope>
    <source>
        <strain evidence="9">ATCC 50818</strain>
    </source>
</reference>
<dbReference type="RefSeq" id="XP_004995725.1">
    <property type="nucleotide sequence ID" value="XM_004995668.1"/>
</dbReference>
<dbReference type="eggNOG" id="KOG0854">
    <property type="taxonomic scope" value="Eukaryota"/>
</dbReference>
<dbReference type="InParanoid" id="F2U4C3"/>
<evidence type="ECO:0000256" key="3">
    <source>
        <dbReference type="ARBA" id="ARBA00023002"/>
    </source>
</evidence>
<evidence type="ECO:0000256" key="1">
    <source>
        <dbReference type="ARBA" id="ARBA00022559"/>
    </source>
</evidence>
<dbReference type="FunCoup" id="F2U4C3">
    <property type="interactions" value="686"/>
</dbReference>
<dbReference type="PIRSF" id="PIRSF000239">
    <property type="entry name" value="AHPC"/>
    <property type="match status" value="1"/>
</dbReference>
<dbReference type="GO" id="GO:0005829">
    <property type="term" value="C:cytosol"/>
    <property type="evidence" value="ECO:0007669"/>
    <property type="project" value="TreeGrafter"/>
</dbReference>
<evidence type="ECO:0000256" key="7">
    <source>
        <dbReference type="PIRSR" id="PIRSR000239-1"/>
    </source>
</evidence>
<accession>F2U4C3</accession>
<keyword evidence="10" id="KW-1185">Reference proteome</keyword>
<evidence type="ECO:0000256" key="4">
    <source>
        <dbReference type="ARBA" id="ARBA00023284"/>
    </source>
</evidence>
<organism evidence="10">
    <name type="scientific">Salpingoeca rosetta (strain ATCC 50818 / BSB-021)</name>
    <dbReference type="NCBI Taxonomy" id="946362"/>
    <lineage>
        <taxon>Eukaryota</taxon>
        <taxon>Choanoflagellata</taxon>
        <taxon>Craspedida</taxon>
        <taxon>Salpingoecidae</taxon>
        <taxon>Salpingoeca</taxon>
    </lineage>
</organism>
<dbReference type="FunFam" id="3.30.1020.10:FF:000001">
    <property type="entry name" value="1-Cys peroxiredoxin"/>
    <property type="match status" value="1"/>
</dbReference>
<evidence type="ECO:0000256" key="5">
    <source>
        <dbReference type="ARBA" id="ARBA00025719"/>
    </source>
</evidence>
<comment type="similarity">
    <text evidence="5">Belongs to the peroxiredoxin family. Prx6 subfamily.</text>
</comment>
<dbReference type="AlphaFoldDB" id="F2U4C3"/>
<protein>
    <submittedName>
        <fullName evidence="9">Glutathione peroxidase</fullName>
    </submittedName>
</protein>
<dbReference type="OrthoDB" id="2996783at2759"/>
<dbReference type="Pfam" id="PF00578">
    <property type="entry name" value="AhpC-TSA"/>
    <property type="match status" value="1"/>
</dbReference>
<dbReference type="EMBL" id="GL832961">
    <property type="protein sequence ID" value="EGD82489.1"/>
    <property type="molecule type" value="Genomic_DNA"/>
</dbReference>
<feature type="domain" description="Thioredoxin" evidence="8">
    <location>
        <begin position="2"/>
        <end position="164"/>
    </location>
</feature>
<dbReference type="OMA" id="HGPMNIP"/>
<feature type="active site" description="Cysteine sulfenic acid (-SOH) intermediate; for peroxidase activity" evidence="7">
    <location>
        <position position="44"/>
    </location>
</feature>
<dbReference type="Gene3D" id="3.40.30.10">
    <property type="entry name" value="Glutaredoxin"/>
    <property type="match status" value="1"/>
</dbReference>
<dbReference type="Pfam" id="PF10417">
    <property type="entry name" value="1-cysPrx_C"/>
    <property type="match status" value="1"/>
</dbReference>
<dbReference type="InterPro" id="IPR024706">
    <property type="entry name" value="Peroxiredoxin_AhpC-typ"/>
</dbReference>
<dbReference type="CDD" id="cd03016">
    <property type="entry name" value="PRX_1cys"/>
    <property type="match status" value="1"/>
</dbReference>
<dbReference type="InterPro" id="IPR000866">
    <property type="entry name" value="AhpC/TSA"/>
</dbReference>
<comment type="function">
    <text evidence="6">Thiol-specific peroxidase that catalyzes the reduction of hydrogen peroxide and organic hydroperoxides to water and alcohols, respectively.</text>
</comment>
<dbReference type="InterPro" id="IPR019479">
    <property type="entry name" value="Peroxiredoxin_C"/>
</dbReference>
<dbReference type="InterPro" id="IPR036249">
    <property type="entry name" value="Thioredoxin-like_sf"/>
</dbReference>
<keyword evidence="1 6" id="KW-0575">Peroxidase</keyword>
<evidence type="ECO:0000259" key="8">
    <source>
        <dbReference type="PROSITE" id="PS51352"/>
    </source>
</evidence>
<dbReference type="FunFam" id="3.40.30.10:FF:000011">
    <property type="entry name" value="Peroxiredoxin PRX1"/>
    <property type="match status" value="1"/>
</dbReference>
<evidence type="ECO:0000313" key="10">
    <source>
        <dbReference type="Proteomes" id="UP000007799"/>
    </source>
</evidence>
<dbReference type="PROSITE" id="PS51352">
    <property type="entry name" value="THIOREDOXIN_2"/>
    <property type="match status" value="1"/>
</dbReference>
<dbReference type="InterPro" id="IPR013766">
    <property type="entry name" value="Thioredoxin_domain"/>
</dbReference>
<dbReference type="Gene3D" id="3.30.1020.10">
    <property type="entry name" value="Antioxidant, Horf6, Chain A, domain2"/>
    <property type="match status" value="1"/>
</dbReference>
<gene>
    <name evidence="9" type="ORF">PTSG_03138</name>
</gene>
<evidence type="ECO:0000256" key="6">
    <source>
        <dbReference type="PIRNR" id="PIRNR000239"/>
    </source>
</evidence>
<dbReference type="PANTHER" id="PTHR43503">
    <property type="entry name" value="MCG48959-RELATED"/>
    <property type="match status" value="1"/>
</dbReference>
<keyword evidence="3 6" id="KW-0560">Oxidoreductase</keyword>
<dbReference type="STRING" id="946362.F2U4C3"/>
<name>F2U4C3_SALR5</name>
<dbReference type="InterPro" id="IPR045020">
    <property type="entry name" value="PRX_1cys"/>
</dbReference>
<dbReference type="GO" id="GO:0045454">
    <property type="term" value="P:cell redox homeostasis"/>
    <property type="evidence" value="ECO:0007669"/>
    <property type="project" value="TreeGrafter"/>
</dbReference>
<dbReference type="PANTHER" id="PTHR43503:SF4">
    <property type="entry name" value="PEROXIREDOXIN-6"/>
    <property type="match status" value="1"/>
</dbReference>
<dbReference type="Proteomes" id="UP000007799">
    <property type="component" value="Unassembled WGS sequence"/>
</dbReference>
<dbReference type="GO" id="GO:0051920">
    <property type="term" value="F:peroxiredoxin activity"/>
    <property type="evidence" value="ECO:0007669"/>
    <property type="project" value="InterPro"/>
</dbReference>
<proteinExistence type="inferred from homology"/>
<evidence type="ECO:0000313" key="9">
    <source>
        <dbReference type="EMBL" id="EGD82489.1"/>
    </source>
</evidence>